<evidence type="ECO:0000313" key="3">
    <source>
        <dbReference type="EMBL" id="MDF0709068.1"/>
    </source>
</evidence>
<reference evidence="3 4" key="1">
    <citation type="submission" date="2023-03" db="EMBL/GenBank/DDBJ databases">
        <title>Muricauda XX sp. nov. and Muricauda XXX sp. nov., two novel species isolated from Okinawa Trough.</title>
        <authorList>
            <person name="Cao W."/>
            <person name="Deng X."/>
        </authorList>
    </citation>
    <scope>NUCLEOTIDE SEQUENCE [LARGE SCALE GENOMIC DNA]</scope>
    <source>
        <strain evidence="3 4">81s02</strain>
    </source>
</reference>
<organism evidence="3 4">
    <name type="scientific">Flagellimonas okinawensis</name>
    <dbReference type="NCBI Taxonomy" id="3031324"/>
    <lineage>
        <taxon>Bacteria</taxon>
        <taxon>Pseudomonadati</taxon>
        <taxon>Bacteroidota</taxon>
        <taxon>Flavobacteriia</taxon>
        <taxon>Flavobacteriales</taxon>
        <taxon>Flavobacteriaceae</taxon>
        <taxon>Flagellimonas</taxon>
    </lineage>
</organism>
<evidence type="ECO:0000256" key="1">
    <source>
        <dbReference type="SAM" id="MobiDB-lite"/>
    </source>
</evidence>
<feature type="signal peptide" evidence="2">
    <location>
        <begin position="1"/>
        <end position="27"/>
    </location>
</feature>
<keyword evidence="4" id="KW-1185">Reference proteome</keyword>
<sequence length="415" mass="47431">MKCNCSKKVLWLIMGVVMMAMPQPVNGQFFKKLKKQAEEKIIKKADKKVDDILNGNKDAEQGPSTQTGGTTQTEKKAINQNTGQQNANISFDDSKYLVYKSPNPAFKDIVIQKFKELPRFGAIDAYMMRDNPKKVDLSKEAAEKRNLTGLGYTGFAHLVRINMLKEHFKVMDRDALTQQTKGKVIEKEAKSSLAQKVLKEFAFDLGTDALKKEYFMNDWSGTGKSAVVREWGGHQADDFTENERYVNFVEKYLDVILKWAEVFFADGSEDFQLVYAIEFQGQYDFVKEGFWVRLPIKRPPLGFVSSIEYFNEFAPQTPYGNAFFNKTEQVDYINGDVLFKISPDKAEALINDKSVLLQLTMKVRSVFKDFDTGNPFVYGANYTYHFLDPILELYSDAQLTRKIGEINLGNLVYKD</sequence>
<feature type="region of interest" description="Disordered" evidence="1">
    <location>
        <begin position="52"/>
        <end position="86"/>
    </location>
</feature>
<proteinExistence type="predicted"/>
<protein>
    <submittedName>
        <fullName evidence="3">Uncharacterized protein</fullName>
    </submittedName>
</protein>
<keyword evidence="2" id="KW-0732">Signal</keyword>
<evidence type="ECO:0000256" key="2">
    <source>
        <dbReference type="SAM" id="SignalP"/>
    </source>
</evidence>
<name>A0ABT5XT25_9FLAO</name>
<accession>A0ABT5XT25</accession>
<feature type="chain" id="PRO_5046351102" evidence="2">
    <location>
        <begin position="28"/>
        <end position="415"/>
    </location>
</feature>
<dbReference type="Proteomes" id="UP001217083">
    <property type="component" value="Unassembled WGS sequence"/>
</dbReference>
<dbReference type="RefSeq" id="WP_275650837.1">
    <property type="nucleotide sequence ID" value="NZ_JARFVA010000009.1"/>
</dbReference>
<dbReference type="EMBL" id="JARFVA010000009">
    <property type="protein sequence ID" value="MDF0709068.1"/>
    <property type="molecule type" value="Genomic_DNA"/>
</dbReference>
<evidence type="ECO:0000313" key="4">
    <source>
        <dbReference type="Proteomes" id="UP001217083"/>
    </source>
</evidence>
<comment type="caution">
    <text evidence="3">The sequence shown here is derived from an EMBL/GenBank/DDBJ whole genome shotgun (WGS) entry which is preliminary data.</text>
</comment>
<gene>
    <name evidence="3" type="ORF">PY091_17785</name>
</gene>